<sequence>MDASSGSSRCPQCGFQRPTGALVEAFDLHVSLGTRHYTLLNSNAPPDDSETTFIRAVVSDADARLASIDSEISKLQERLKQLEEERVLLSSYRTRNSAILSPLRRMPSEILCEIFSWTLPSIGEALITDHFDQTQSPWLVTRISSRWRAVSLSTPSLWSRIAIDYRQGLKGPSTYSYSLVEVQIQRAQNLKIHFYGCETADSGVQIQIFRLLLRHSPRWEEFSLGLTSSLVPLLPAVRDRIHSLKRVFIHWFSPESQKAVQSIDCFESACSLVDFNAYNEHRFIPIAHPTHQLRRYQLDCPWEIHKGILKLATNLVEARIVINFDDEPWPDMDEIVDLPLLRRLYVSYTAVLNYIRSPVLEEVAFWVEKGVDTFLPHLESLRDRSACSLRRICLKGFPDAYTTTEILEKHPSITELALLIITSDASIGTNLLISTLTASQALGSTTVAPQLRLLLFGCERHSSIDYTAYLEMLKSRWRAEDCALTAAVLATEVHGPDTATLLGLHALRREGLNFFLAEGIEAIDETDGWGYGTTW</sequence>
<keyword evidence="1" id="KW-0175">Coiled coil</keyword>
<evidence type="ECO:0000313" key="3">
    <source>
        <dbReference type="Proteomes" id="UP000620124"/>
    </source>
</evidence>
<dbReference type="OrthoDB" id="3365698at2759"/>
<dbReference type="EMBL" id="JACAZI010000013">
    <property type="protein sequence ID" value="KAF7345524.1"/>
    <property type="molecule type" value="Genomic_DNA"/>
</dbReference>
<accession>A0A8H6XRQ7</accession>
<evidence type="ECO:0000256" key="1">
    <source>
        <dbReference type="SAM" id="Coils"/>
    </source>
</evidence>
<reference evidence="2" key="1">
    <citation type="submission" date="2020-05" db="EMBL/GenBank/DDBJ databases">
        <title>Mycena genomes resolve the evolution of fungal bioluminescence.</title>
        <authorList>
            <person name="Tsai I.J."/>
        </authorList>
    </citation>
    <scope>NUCLEOTIDE SEQUENCE</scope>
    <source>
        <strain evidence="2">CCC161011</strain>
    </source>
</reference>
<name>A0A8H6XRQ7_9AGAR</name>
<dbReference type="AlphaFoldDB" id="A0A8H6XRQ7"/>
<dbReference type="Proteomes" id="UP000620124">
    <property type="component" value="Unassembled WGS sequence"/>
</dbReference>
<evidence type="ECO:0000313" key="2">
    <source>
        <dbReference type="EMBL" id="KAF7345524.1"/>
    </source>
</evidence>
<organism evidence="2 3">
    <name type="scientific">Mycena venus</name>
    <dbReference type="NCBI Taxonomy" id="2733690"/>
    <lineage>
        <taxon>Eukaryota</taxon>
        <taxon>Fungi</taxon>
        <taxon>Dikarya</taxon>
        <taxon>Basidiomycota</taxon>
        <taxon>Agaricomycotina</taxon>
        <taxon>Agaricomycetes</taxon>
        <taxon>Agaricomycetidae</taxon>
        <taxon>Agaricales</taxon>
        <taxon>Marasmiineae</taxon>
        <taxon>Mycenaceae</taxon>
        <taxon>Mycena</taxon>
    </lineage>
</organism>
<feature type="coiled-coil region" evidence="1">
    <location>
        <begin position="58"/>
        <end position="92"/>
    </location>
</feature>
<keyword evidence="3" id="KW-1185">Reference proteome</keyword>
<proteinExistence type="predicted"/>
<gene>
    <name evidence="2" type="ORF">MVEN_01571000</name>
</gene>
<protein>
    <submittedName>
        <fullName evidence="2">F-box domain-containing protein</fullName>
    </submittedName>
</protein>
<comment type="caution">
    <text evidence="2">The sequence shown here is derived from an EMBL/GenBank/DDBJ whole genome shotgun (WGS) entry which is preliminary data.</text>
</comment>